<reference evidence="2 3" key="1">
    <citation type="journal article" date="2015" name="Genome Biol.">
        <title>Comparative genomics of Steinernema reveals deeply conserved gene regulatory networks.</title>
        <authorList>
            <person name="Dillman A.R."/>
            <person name="Macchietto M."/>
            <person name="Porter C.F."/>
            <person name="Rogers A."/>
            <person name="Williams B."/>
            <person name="Antoshechkin I."/>
            <person name="Lee M.M."/>
            <person name="Goodwin Z."/>
            <person name="Lu X."/>
            <person name="Lewis E.E."/>
            <person name="Goodrich-Blair H."/>
            <person name="Stock S.P."/>
            <person name="Adams B.J."/>
            <person name="Sternberg P.W."/>
            <person name="Mortazavi A."/>
        </authorList>
    </citation>
    <scope>NUCLEOTIDE SEQUENCE [LARGE SCALE GENOMIC DNA]</scope>
    <source>
        <strain evidence="2 3">ALL</strain>
    </source>
</reference>
<comment type="caution">
    <text evidence="2">The sequence shown here is derived from an EMBL/GenBank/DDBJ whole genome shotgun (WGS) entry which is preliminary data.</text>
</comment>
<name>A0A4U5PBH0_STECR</name>
<dbReference type="EMBL" id="AZBU02000002">
    <property type="protein sequence ID" value="TKR93493.1"/>
    <property type="molecule type" value="Genomic_DNA"/>
</dbReference>
<organism evidence="2 3">
    <name type="scientific">Steinernema carpocapsae</name>
    <name type="common">Entomopathogenic nematode</name>
    <dbReference type="NCBI Taxonomy" id="34508"/>
    <lineage>
        <taxon>Eukaryota</taxon>
        <taxon>Metazoa</taxon>
        <taxon>Ecdysozoa</taxon>
        <taxon>Nematoda</taxon>
        <taxon>Chromadorea</taxon>
        <taxon>Rhabditida</taxon>
        <taxon>Tylenchina</taxon>
        <taxon>Panagrolaimomorpha</taxon>
        <taxon>Strongyloidoidea</taxon>
        <taxon>Steinernematidae</taxon>
        <taxon>Steinernema</taxon>
    </lineage>
</organism>
<evidence type="ECO:0000313" key="3">
    <source>
        <dbReference type="Proteomes" id="UP000298663"/>
    </source>
</evidence>
<keyword evidence="3" id="KW-1185">Reference proteome</keyword>
<gene>
    <name evidence="2" type="ORF">L596_007940</name>
</gene>
<protein>
    <submittedName>
        <fullName evidence="2">Uncharacterized protein</fullName>
    </submittedName>
</protein>
<reference evidence="2 3" key="2">
    <citation type="journal article" date="2019" name="G3 (Bethesda)">
        <title>Hybrid Assembly of the Genome of the Entomopathogenic Nematode Steinernema carpocapsae Identifies the X-Chromosome.</title>
        <authorList>
            <person name="Serra L."/>
            <person name="Macchietto M."/>
            <person name="Macias-Munoz A."/>
            <person name="McGill C.J."/>
            <person name="Rodriguez I.M."/>
            <person name="Rodriguez B."/>
            <person name="Murad R."/>
            <person name="Mortazavi A."/>
        </authorList>
    </citation>
    <scope>NUCLEOTIDE SEQUENCE [LARGE SCALE GENOMIC DNA]</scope>
    <source>
        <strain evidence="2 3">ALL</strain>
    </source>
</reference>
<accession>A0A4U5PBH0</accession>
<dbReference type="AlphaFoldDB" id="A0A4U5PBH0"/>
<evidence type="ECO:0000256" key="1">
    <source>
        <dbReference type="SAM" id="MobiDB-lite"/>
    </source>
</evidence>
<evidence type="ECO:0000313" key="2">
    <source>
        <dbReference type="EMBL" id="TKR93493.1"/>
    </source>
</evidence>
<feature type="region of interest" description="Disordered" evidence="1">
    <location>
        <begin position="1"/>
        <end position="25"/>
    </location>
</feature>
<sequence length="125" mass="13386">MFNHRSSKPPSTVPSPVPPSLTNRITPHYDLTAAATGALAENRPRVASCRFSSSCAIFIHSAPLGIDHILPPRSSSDLWLWSKRGHPRGQQTTSLGHAHARENSPLEAGTTVDMLISWVSGTPAG</sequence>
<proteinExistence type="predicted"/>
<feature type="region of interest" description="Disordered" evidence="1">
    <location>
        <begin position="86"/>
        <end position="106"/>
    </location>
</feature>
<dbReference type="Proteomes" id="UP000298663">
    <property type="component" value="Unassembled WGS sequence"/>
</dbReference>